<dbReference type="Proteomes" id="UP000293995">
    <property type="component" value="Chromosome"/>
</dbReference>
<dbReference type="InterPro" id="IPR001647">
    <property type="entry name" value="HTH_TetR"/>
</dbReference>
<dbReference type="PANTHER" id="PTHR30055:SF148">
    <property type="entry name" value="TETR-FAMILY TRANSCRIPTIONAL REGULATOR"/>
    <property type="match status" value="1"/>
</dbReference>
<dbReference type="Pfam" id="PF16859">
    <property type="entry name" value="TetR_C_11"/>
    <property type="match status" value="1"/>
</dbReference>
<dbReference type="GO" id="GO:0000976">
    <property type="term" value="F:transcription cis-regulatory region binding"/>
    <property type="evidence" value="ECO:0007669"/>
    <property type="project" value="TreeGrafter"/>
</dbReference>
<dbReference type="AlphaFoldDB" id="A0A4P6ECS7"/>
<keyword evidence="1" id="KW-0805">Transcription regulation</keyword>
<evidence type="ECO:0000313" key="7">
    <source>
        <dbReference type="Proteomes" id="UP000293995"/>
    </source>
</evidence>
<dbReference type="OrthoDB" id="9796019at2"/>
<dbReference type="GO" id="GO:0003700">
    <property type="term" value="F:DNA-binding transcription factor activity"/>
    <property type="evidence" value="ECO:0007669"/>
    <property type="project" value="TreeGrafter"/>
</dbReference>
<keyword evidence="7" id="KW-1185">Reference proteome</keyword>
<dbReference type="Gene3D" id="1.10.10.60">
    <property type="entry name" value="Homeodomain-like"/>
    <property type="match status" value="1"/>
</dbReference>
<dbReference type="RefSeq" id="WP_129388628.1">
    <property type="nucleotide sequence ID" value="NZ_CP035494.1"/>
</dbReference>
<accession>A0A4P6ECS7</accession>
<feature type="DNA-binding region" description="H-T-H motif" evidence="4">
    <location>
        <begin position="39"/>
        <end position="58"/>
    </location>
</feature>
<dbReference type="PRINTS" id="PR00455">
    <property type="entry name" value="HTHTETR"/>
</dbReference>
<dbReference type="InterPro" id="IPR050109">
    <property type="entry name" value="HTH-type_TetR-like_transc_reg"/>
</dbReference>
<evidence type="ECO:0000256" key="3">
    <source>
        <dbReference type="ARBA" id="ARBA00023163"/>
    </source>
</evidence>
<reference evidence="6 7" key="1">
    <citation type="submission" date="2019-01" db="EMBL/GenBank/DDBJ databases">
        <title>Genome sequencing of strain DFW100M-13.</title>
        <authorList>
            <person name="Heo J."/>
            <person name="Kim S.-J."/>
            <person name="Kim J.-S."/>
            <person name="Hong S.-B."/>
            <person name="Kwon S.-W."/>
        </authorList>
    </citation>
    <scope>NUCLEOTIDE SEQUENCE [LARGE SCALE GENOMIC DNA]</scope>
    <source>
        <strain evidence="6 7">DFW100M-13</strain>
    </source>
</reference>
<dbReference type="Gene3D" id="1.10.357.10">
    <property type="entry name" value="Tetracycline Repressor, domain 2"/>
    <property type="match status" value="1"/>
</dbReference>
<gene>
    <name evidence="6" type="ORF">ET475_08585</name>
</gene>
<keyword evidence="3" id="KW-0804">Transcription</keyword>
<dbReference type="SUPFAM" id="SSF46689">
    <property type="entry name" value="Homeodomain-like"/>
    <property type="match status" value="1"/>
</dbReference>
<dbReference type="Pfam" id="PF00440">
    <property type="entry name" value="TetR_N"/>
    <property type="match status" value="1"/>
</dbReference>
<evidence type="ECO:0000259" key="5">
    <source>
        <dbReference type="PROSITE" id="PS50977"/>
    </source>
</evidence>
<dbReference type="EMBL" id="CP035494">
    <property type="protein sequence ID" value="QAY60040.1"/>
    <property type="molecule type" value="Genomic_DNA"/>
</dbReference>
<evidence type="ECO:0000256" key="4">
    <source>
        <dbReference type="PROSITE-ProRule" id="PRU00335"/>
    </source>
</evidence>
<dbReference type="PANTHER" id="PTHR30055">
    <property type="entry name" value="HTH-TYPE TRANSCRIPTIONAL REGULATOR RUTR"/>
    <property type="match status" value="1"/>
</dbReference>
<dbReference type="InterPro" id="IPR036271">
    <property type="entry name" value="Tet_transcr_reg_TetR-rel_C_sf"/>
</dbReference>
<dbReference type="KEGG" id="mprt:ET475_08585"/>
<proteinExistence type="predicted"/>
<dbReference type="InterPro" id="IPR009057">
    <property type="entry name" value="Homeodomain-like_sf"/>
</dbReference>
<dbReference type="PROSITE" id="PS50977">
    <property type="entry name" value="HTH_TETR_2"/>
    <property type="match status" value="1"/>
</dbReference>
<evidence type="ECO:0000256" key="1">
    <source>
        <dbReference type="ARBA" id="ARBA00023015"/>
    </source>
</evidence>
<keyword evidence="2 4" id="KW-0238">DNA-binding</keyword>
<organism evidence="6 7">
    <name type="scientific">Microbacterium protaetiae</name>
    <dbReference type="NCBI Taxonomy" id="2509458"/>
    <lineage>
        <taxon>Bacteria</taxon>
        <taxon>Bacillati</taxon>
        <taxon>Actinomycetota</taxon>
        <taxon>Actinomycetes</taxon>
        <taxon>Micrococcales</taxon>
        <taxon>Microbacteriaceae</taxon>
        <taxon>Microbacterium</taxon>
    </lineage>
</organism>
<name>A0A4P6ECS7_9MICO</name>
<feature type="domain" description="HTH tetR-type" evidence="5">
    <location>
        <begin position="16"/>
        <end position="76"/>
    </location>
</feature>
<dbReference type="SUPFAM" id="SSF48498">
    <property type="entry name" value="Tetracyclin repressor-like, C-terminal domain"/>
    <property type="match status" value="1"/>
</dbReference>
<sequence length="204" mass="21258">MEDEPSSRPAGRPRDPGVAARVLTAVQDLLITNGYAGTTIAAVAQAAGTGKAAVYRRWSGKADLVVAAVLALNAPVSVPDTGSLRDDLVECAMHYARGDERATRVLASLLSEIGHDPQLFDAANRAIGRPPVAALVAVIEQWVRRGAISADVPTELIAGIIPTAAFGSVTLRQRTLDTQTISDLVDHVLLPALTGAHGSSTQLL</sequence>
<protein>
    <submittedName>
        <fullName evidence="6">TetR/AcrR family transcriptional regulator</fullName>
    </submittedName>
</protein>
<evidence type="ECO:0000256" key="2">
    <source>
        <dbReference type="ARBA" id="ARBA00023125"/>
    </source>
</evidence>
<evidence type="ECO:0000313" key="6">
    <source>
        <dbReference type="EMBL" id="QAY60040.1"/>
    </source>
</evidence>
<dbReference type="InterPro" id="IPR011075">
    <property type="entry name" value="TetR_C"/>
</dbReference>